<sequence length="68" mass="7233">MIEAHALAHGAEKAVLGDAGYRGVAKRPSHVGLTGSALFSEYAGPVAFAFLRVQLPYRGFLNKHIEPA</sequence>
<evidence type="ECO:0008006" key="3">
    <source>
        <dbReference type="Google" id="ProtNLM"/>
    </source>
</evidence>
<dbReference type="Proteomes" id="UP000621455">
    <property type="component" value="Unassembled WGS sequence"/>
</dbReference>
<organism evidence="1 2">
    <name type="scientific">Massilia frigida</name>
    <dbReference type="NCBI Taxonomy" id="2609281"/>
    <lineage>
        <taxon>Bacteria</taxon>
        <taxon>Pseudomonadati</taxon>
        <taxon>Pseudomonadota</taxon>
        <taxon>Betaproteobacteria</taxon>
        <taxon>Burkholderiales</taxon>
        <taxon>Oxalobacteraceae</taxon>
        <taxon>Telluria group</taxon>
        <taxon>Massilia</taxon>
    </lineage>
</organism>
<gene>
    <name evidence="1" type="ORF">F2P44_31155</name>
</gene>
<keyword evidence="2" id="KW-1185">Reference proteome</keyword>
<reference evidence="1 2" key="1">
    <citation type="submission" date="2019-10" db="EMBL/GenBank/DDBJ databases">
        <title>Taxonomy of Antarctic Massilia spp.: description of Massilia rubra sp. nov., Massilia aquatica sp. nov., Massilia mucilaginosa sp. nov., Massilia frigida sp. nov. isolated from streams, lakes and regoliths.</title>
        <authorList>
            <person name="Holochova P."/>
            <person name="Sedlacek I."/>
            <person name="Kralova S."/>
            <person name="Maslanova I."/>
            <person name="Busse H.-J."/>
            <person name="Stankova E."/>
            <person name="Vrbovska V."/>
            <person name="Kovarovic V."/>
            <person name="Bartak M."/>
            <person name="Svec P."/>
            <person name="Pantucek R."/>
        </authorList>
    </citation>
    <scope>NUCLEOTIDE SEQUENCE [LARGE SCALE GENOMIC DNA]</scope>
    <source>
        <strain evidence="1 2">CCM 8695</strain>
    </source>
</reference>
<name>A0ABX0NJ36_9BURK</name>
<evidence type="ECO:0000313" key="1">
    <source>
        <dbReference type="EMBL" id="NHZ83692.1"/>
    </source>
</evidence>
<accession>A0ABX0NJ36</accession>
<protein>
    <recommendedName>
        <fullName evidence="3">Transposase</fullName>
    </recommendedName>
</protein>
<comment type="caution">
    <text evidence="1">The sequence shown here is derived from an EMBL/GenBank/DDBJ whole genome shotgun (WGS) entry which is preliminary data.</text>
</comment>
<dbReference type="EMBL" id="WHJG01000059">
    <property type="protein sequence ID" value="NHZ83692.1"/>
    <property type="molecule type" value="Genomic_DNA"/>
</dbReference>
<proteinExistence type="predicted"/>
<evidence type="ECO:0000313" key="2">
    <source>
        <dbReference type="Proteomes" id="UP000621455"/>
    </source>
</evidence>